<comment type="caution">
    <text evidence="1">The sequence shown here is derived from an EMBL/GenBank/DDBJ whole genome shotgun (WGS) entry which is preliminary data.</text>
</comment>
<proteinExistence type="predicted"/>
<protein>
    <submittedName>
        <fullName evidence="1">Uncharacterized protein</fullName>
    </submittedName>
</protein>
<accession>A0A5C6EB86</accession>
<organism evidence="1 2">
    <name type="scientific">Rubripirellula tenax</name>
    <dbReference type="NCBI Taxonomy" id="2528015"/>
    <lineage>
        <taxon>Bacteria</taxon>
        <taxon>Pseudomonadati</taxon>
        <taxon>Planctomycetota</taxon>
        <taxon>Planctomycetia</taxon>
        <taxon>Pirellulales</taxon>
        <taxon>Pirellulaceae</taxon>
        <taxon>Rubripirellula</taxon>
    </lineage>
</organism>
<evidence type="ECO:0000313" key="1">
    <source>
        <dbReference type="EMBL" id="TWU44439.1"/>
    </source>
</evidence>
<name>A0A5C6EB86_9BACT</name>
<dbReference type="RefSeq" id="WP_146462490.1">
    <property type="nucleotide sequence ID" value="NZ_SJPW01000013.1"/>
</dbReference>
<reference evidence="1 2" key="1">
    <citation type="submission" date="2019-02" db="EMBL/GenBank/DDBJ databases">
        <title>Deep-cultivation of Planctomycetes and their phenomic and genomic characterization uncovers novel biology.</title>
        <authorList>
            <person name="Wiegand S."/>
            <person name="Jogler M."/>
            <person name="Boedeker C."/>
            <person name="Pinto D."/>
            <person name="Vollmers J."/>
            <person name="Rivas-Marin E."/>
            <person name="Kohn T."/>
            <person name="Peeters S.H."/>
            <person name="Heuer A."/>
            <person name="Rast P."/>
            <person name="Oberbeckmann S."/>
            <person name="Bunk B."/>
            <person name="Jeske O."/>
            <person name="Meyerdierks A."/>
            <person name="Storesund J.E."/>
            <person name="Kallscheuer N."/>
            <person name="Luecker S."/>
            <person name="Lage O.M."/>
            <person name="Pohl T."/>
            <person name="Merkel B.J."/>
            <person name="Hornburger P."/>
            <person name="Mueller R.-W."/>
            <person name="Bruemmer F."/>
            <person name="Labrenz M."/>
            <person name="Spormann A.M."/>
            <person name="Op Den Camp H."/>
            <person name="Overmann J."/>
            <person name="Amann R."/>
            <person name="Jetten M.S.M."/>
            <person name="Mascher T."/>
            <person name="Medema M.H."/>
            <person name="Devos D.P."/>
            <person name="Kaster A.-K."/>
            <person name="Ovreas L."/>
            <person name="Rohde M."/>
            <person name="Galperin M.Y."/>
            <person name="Jogler C."/>
        </authorList>
    </citation>
    <scope>NUCLEOTIDE SEQUENCE [LARGE SCALE GENOMIC DNA]</scope>
    <source>
        <strain evidence="1 2">Poly51</strain>
    </source>
</reference>
<gene>
    <name evidence="1" type="ORF">Poly51_61250</name>
</gene>
<dbReference type="OrthoDB" id="5379612at2"/>
<dbReference type="EMBL" id="SJPW01000013">
    <property type="protein sequence ID" value="TWU44439.1"/>
    <property type="molecule type" value="Genomic_DNA"/>
</dbReference>
<evidence type="ECO:0000313" key="2">
    <source>
        <dbReference type="Proteomes" id="UP000318288"/>
    </source>
</evidence>
<sequence>MQLNLQTDRKKIRLYIEQRIRDYPDYVNEGPGDDEAPISLITAAYYAAQSGYFILVFDTRPNADPDGEWTIHHAETTMLNFPKWATVYDAVVDGKTATIRTEDGASIVAKNNDIDLDLIIGQTITRVVEELRAEGAFDSLPLAPRAFIVVEEFDGNYFWPDYKKRKTLGRIKR</sequence>
<dbReference type="AlphaFoldDB" id="A0A5C6EB86"/>
<keyword evidence="2" id="KW-1185">Reference proteome</keyword>
<dbReference type="Proteomes" id="UP000318288">
    <property type="component" value="Unassembled WGS sequence"/>
</dbReference>